<dbReference type="Gene3D" id="3.40.630.30">
    <property type="match status" value="1"/>
</dbReference>
<dbReference type="EC" id="2.3.1.-" evidence="2"/>
<comment type="caution">
    <text evidence="2">The sequence shown here is derived from an EMBL/GenBank/DDBJ whole genome shotgun (WGS) entry which is preliminary data.</text>
</comment>
<evidence type="ECO:0000259" key="1">
    <source>
        <dbReference type="PROSITE" id="PS51186"/>
    </source>
</evidence>
<dbReference type="EMBL" id="JBEAAL010000005">
    <property type="protein sequence ID" value="MEQ1405047.1"/>
    <property type="molecule type" value="Genomic_DNA"/>
</dbReference>
<dbReference type="InterPro" id="IPR016181">
    <property type="entry name" value="Acyl_CoA_acyltransferase"/>
</dbReference>
<evidence type="ECO:0000313" key="2">
    <source>
        <dbReference type="EMBL" id="MEQ1405047.1"/>
    </source>
</evidence>
<reference evidence="2 3" key="1">
    <citation type="submission" date="2024-05" db="EMBL/GenBank/DDBJ databases">
        <title>Neorhizobium sp. Rsf11, a plant growth promoting and heavy metal resistant PAH-degrader.</title>
        <authorList>
            <person name="Golubev S.N."/>
            <person name="Muratova A.Y."/>
            <person name="Markelova M.I."/>
        </authorList>
    </citation>
    <scope>NUCLEOTIDE SEQUENCE [LARGE SCALE GENOMIC DNA]</scope>
    <source>
        <strain evidence="2 3">Rsf11</strain>
    </source>
</reference>
<keyword evidence="2" id="KW-0012">Acyltransferase</keyword>
<feature type="domain" description="N-acetyltransferase" evidence="1">
    <location>
        <begin position="1"/>
        <end position="146"/>
    </location>
</feature>
<dbReference type="RefSeq" id="WP_348862631.1">
    <property type="nucleotide sequence ID" value="NZ_JBEAAL010000005.1"/>
</dbReference>
<dbReference type="CDD" id="cd04301">
    <property type="entry name" value="NAT_SF"/>
    <property type="match status" value="1"/>
</dbReference>
<keyword evidence="3" id="KW-1185">Reference proteome</keyword>
<dbReference type="Pfam" id="PF00583">
    <property type="entry name" value="Acetyltransf_1"/>
    <property type="match status" value="1"/>
</dbReference>
<dbReference type="PROSITE" id="PS51186">
    <property type="entry name" value="GNAT"/>
    <property type="match status" value="1"/>
</dbReference>
<accession>A0ABV0LZM6</accession>
<dbReference type="SUPFAM" id="SSF55729">
    <property type="entry name" value="Acyl-CoA N-acyltransferases (Nat)"/>
    <property type="match status" value="1"/>
</dbReference>
<evidence type="ECO:0000313" key="3">
    <source>
        <dbReference type="Proteomes" id="UP001496627"/>
    </source>
</evidence>
<sequence length="171" mass="18225">MLIRTELPSDEDAIHELTATAFAPMPYSNGSEAPIIRALRSSGDLTLSLVAEEDGVVIGHVAFSPVTIDGVHDDWYGLGPISVQPERQRQGIGKALISEGLKRLKERGAGGCALIGNPEVYRGSGFESDGLLVYGDLDRRYVQRIVFSGPSPRGVLKFADAFEAGADQPGS</sequence>
<proteinExistence type="predicted"/>
<dbReference type="InterPro" id="IPR000182">
    <property type="entry name" value="GNAT_dom"/>
</dbReference>
<protein>
    <submittedName>
        <fullName evidence="2">N-acetyltransferase</fullName>
        <ecNumber evidence="2">2.3.1.-</ecNumber>
    </submittedName>
</protein>
<gene>
    <name evidence="2" type="ORF">ABK249_08910</name>
</gene>
<dbReference type="GO" id="GO:0016746">
    <property type="term" value="F:acyltransferase activity"/>
    <property type="evidence" value="ECO:0007669"/>
    <property type="project" value="UniProtKB-KW"/>
</dbReference>
<name>A0ABV0LZM6_9HYPH</name>
<organism evidence="2 3">
    <name type="scientific">Neorhizobium phenanthreniclasticum</name>
    <dbReference type="NCBI Taxonomy" id="3157917"/>
    <lineage>
        <taxon>Bacteria</taxon>
        <taxon>Pseudomonadati</taxon>
        <taxon>Pseudomonadota</taxon>
        <taxon>Alphaproteobacteria</taxon>
        <taxon>Hyphomicrobiales</taxon>
        <taxon>Rhizobiaceae</taxon>
        <taxon>Rhizobium/Agrobacterium group</taxon>
        <taxon>Neorhizobium</taxon>
    </lineage>
</organism>
<dbReference type="Proteomes" id="UP001496627">
    <property type="component" value="Unassembled WGS sequence"/>
</dbReference>
<keyword evidence="2" id="KW-0808">Transferase</keyword>